<organism evidence="22 23">
    <name type="scientific">Dothidotthia symphoricarpi CBS 119687</name>
    <dbReference type="NCBI Taxonomy" id="1392245"/>
    <lineage>
        <taxon>Eukaryota</taxon>
        <taxon>Fungi</taxon>
        <taxon>Dikarya</taxon>
        <taxon>Ascomycota</taxon>
        <taxon>Pezizomycotina</taxon>
        <taxon>Dothideomycetes</taxon>
        <taxon>Pleosporomycetidae</taxon>
        <taxon>Pleosporales</taxon>
        <taxon>Dothidotthiaceae</taxon>
        <taxon>Dothidotthia</taxon>
    </lineage>
</organism>
<dbReference type="SUPFAM" id="SSF56801">
    <property type="entry name" value="Acetyl-CoA synthetase-like"/>
    <property type="match status" value="1"/>
</dbReference>
<evidence type="ECO:0000256" key="8">
    <source>
        <dbReference type="ARBA" id="ARBA00022677"/>
    </source>
</evidence>
<keyword evidence="10" id="KW-0547">Nucleotide-binding</keyword>
<evidence type="ECO:0000256" key="17">
    <source>
        <dbReference type="ARBA" id="ARBA00060276"/>
    </source>
</evidence>
<evidence type="ECO:0000256" key="15">
    <source>
        <dbReference type="ARBA" id="ARBA00023140"/>
    </source>
</evidence>
<dbReference type="EMBL" id="ML977503">
    <property type="protein sequence ID" value="KAF2131033.1"/>
    <property type="molecule type" value="Genomic_DNA"/>
</dbReference>
<dbReference type="GO" id="GO:0005811">
    <property type="term" value="C:lipid droplet"/>
    <property type="evidence" value="ECO:0007669"/>
    <property type="project" value="UniProtKB-SubCell"/>
</dbReference>
<evidence type="ECO:0000256" key="9">
    <source>
        <dbReference type="ARBA" id="ARBA00022692"/>
    </source>
</evidence>
<dbReference type="PANTHER" id="PTHR43107">
    <property type="entry name" value="LONG-CHAIN FATTY ACID TRANSPORT PROTEIN"/>
    <property type="match status" value="1"/>
</dbReference>
<sequence>MALALPVAAVAGASAAAAYIDAKFHITKDLKSIRTLTGEQRRLQKTVASSKGPSLFYQFEAQVRRLPASEECIWSRDGSYTWAETYANACRYGQFLQQNGVIPGKLMAMYQMNRPEFLFTLLGSYAVGTAPAWINYNLAGDALVHCLKVADARVLIVDEDEGCRARIEAVRDRLEGELGMTIKILDKNLKGEILRSEPKRPEDHFRQGATPKDAAFVFYTSGTTGHPKACKFPLAATAALSTRIPNMGLKPGPNGDRWYVCMPLYHGTGGTTALVCLITGVTTCIGHKFSTSRFWSDVRESRSTAIVYVGETARYLLNAPPSDLDRKHNVKAMFGNGMRPDVWQRFVDRFGIELVAEFFNSTEGVLSLFNDSRGPFTATSVGHQGIINRWRYHNTYVPVEIDHSTGDIVRDPKTGFGVRKSYEEGGEILVYMPTEDSFVGYYNNPEATEKRFVRNVFAKGDLWYRTGDALRRDADGRWFFMDRLGDTFRWKSENVSTAEVGEALGSFPGVQEANVYGVEVPNHDGKAGCAALHIDPAHRDNFDFNALLAHAESKLPKYAVPVFLRVLKTRTLMHTNKQNKVPFRNDGIDLRKVQERTDKEAVEQSEPEGEYDTFYWCPSALSLRTKLAAGDKGYKVYRMEDWDSLKGDEAKL</sequence>
<evidence type="ECO:0000256" key="14">
    <source>
        <dbReference type="ARBA" id="ARBA00023136"/>
    </source>
</evidence>
<evidence type="ECO:0000256" key="1">
    <source>
        <dbReference type="ARBA" id="ARBA00004502"/>
    </source>
</evidence>
<comment type="function">
    <text evidence="17">Acyl-CoA synthetase required for both the import of long chain fatty acids (LCFAs) (C14-C18) and the activation very long chain fatty acids (VLCFAs) (C20-C26) by esterification of the fatty acids into metabolically active CoA-thioesters for subsequent degradation or incorporation into phospholipids. The transport and fatty acyl-CoA synthetase activities are genetically separable and are thus independent activities. Esterifies VLCFAs in the peroxisome matrix. The VLCFAs are actively transported into peroxisomes by a PXA1-PXA2 heterodimeric transporter in the peroxisomal membrane.</text>
</comment>
<dbReference type="Gene3D" id="3.30.300.30">
    <property type="match status" value="1"/>
</dbReference>
<proteinExistence type="inferred from homology"/>
<dbReference type="Pfam" id="PF00501">
    <property type="entry name" value="AMP-binding"/>
    <property type="match status" value="1"/>
</dbReference>
<keyword evidence="7" id="KW-0436">Ligase</keyword>
<evidence type="ECO:0000313" key="22">
    <source>
        <dbReference type="EMBL" id="KAF2131033.1"/>
    </source>
</evidence>
<dbReference type="GO" id="GO:0009898">
    <property type="term" value="C:cytoplasmic side of plasma membrane"/>
    <property type="evidence" value="ECO:0007669"/>
    <property type="project" value="TreeGrafter"/>
</dbReference>
<keyword evidence="11" id="KW-0067">ATP-binding</keyword>
<evidence type="ECO:0000256" key="7">
    <source>
        <dbReference type="ARBA" id="ARBA00022598"/>
    </source>
</evidence>
<evidence type="ECO:0000256" key="6">
    <source>
        <dbReference type="ARBA" id="ARBA00022475"/>
    </source>
</evidence>
<dbReference type="InterPro" id="IPR042099">
    <property type="entry name" value="ANL_N_sf"/>
</dbReference>
<evidence type="ECO:0000256" key="16">
    <source>
        <dbReference type="ARBA" id="ARBA00051585"/>
    </source>
</evidence>
<evidence type="ECO:0000256" key="13">
    <source>
        <dbReference type="ARBA" id="ARBA00023055"/>
    </source>
</evidence>
<protein>
    <recommendedName>
        <fullName evidence="18">Very long-chain fatty acid transport protein</fullName>
    </recommendedName>
    <alternativeName>
        <fullName evidence="19">Very-long-chain acyl-CoA synthetase</fullName>
    </alternativeName>
</protein>
<dbReference type="GO" id="GO:0005778">
    <property type="term" value="C:peroxisomal membrane"/>
    <property type="evidence" value="ECO:0007669"/>
    <property type="project" value="UniProtKB-SubCell"/>
</dbReference>
<dbReference type="GO" id="GO:0005524">
    <property type="term" value="F:ATP binding"/>
    <property type="evidence" value="ECO:0007669"/>
    <property type="project" value="UniProtKB-KW"/>
</dbReference>
<comment type="similarity">
    <text evidence="4">Belongs to the ATP-dependent AMP-binding enzyme family.</text>
</comment>
<keyword evidence="9" id="KW-0812">Transmembrane</keyword>
<dbReference type="PANTHER" id="PTHR43107:SF6">
    <property type="entry name" value="ACYL-COA SYNTHETASE FAMILY PROTEIN (CEFD1), PUTATIVE (AFU_ORTHOLOGUE AFUA_6G03630)-RELATED"/>
    <property type="match status" value="1"/>
</dbReference>
<dbReference type="InterPro" id="IPR045851">
    <property type="entry name" value="AMP-bd_C_sf"/>
</dbReference>
<evidence type="ECO:0000313" key="23">
    <source>
        <dbReference type="Proteomes" id="UP000799771"/>
    </source>
</evidence>
<gene>
    <name evidence="22" type="ORF">P153DRAFT_395424</name>
</gene>
<evidence type="ECO:0000256" key="11">
    <source>
        <dbReference type="ARBA" id="ARBA00022840"/>
    </source>
</evidence>
<evidence type="ECO:0000256" key="12">
    <source>
        <dbReference type="ARBA" id="ARBA00022989"/>
    </source>
</evidence>
<evidence type="ECO:0000259" key="20">
    <source>
        <dbReference type="Pfam" id="PF00501"/>
    </source>
</evidence>
<dbReference type="PROSITE" id="PS00455">
    <property type="entry name" value="AMP_BINDING"/>
    <property type="match status" value="1"/>
</dbReference>
<keyword evidence="13" id="KW-0445">Lipid transport</keyword>
<keyword evidence="12" id="KW-1133">Transmembrane helix</keyword>
<dbReference type="GO" id="GO:0005324">
    <property type="term" value="F:long-chain fatty acid transmembrane transporter activity"/>
    <property type="evidence" value="ECO:0007669"/>
    <property type="project" value="TreeGrafter"/>
</dbReference>
<feature type="domain" description="AMP-binding enzyme C-terminal" evidence="21">
    <location>
        <begin position="499"/>
        <end position="568"/>
    </location>
</feature>
<evidence type="ECO:0000259" key="21">
    <source>
        <dbReference type="Pfam" id="PF13193"/>
    </source>
</evidence>
<keyword evidence="14" id="KW-0472">Membrane</keyword>
<evidence type="ECO:0000256" key="10">
    <source>
        <dbReference type="ARBA" id="ARBA00022741"/>
    </source>
</evidence>
<accession>A0A6A6AIH6</accession>
<dbReference type="RefSeq" id="XP_033525420.1">
    <property type="nucleotide sequence ID" value="XM_033671401.1"/>
</dbReference>
<dbReference type="GO" id="GO:0044539">
    <property type="term" value="P:long-chain fatty acid import into cell"/>
    <property type="evidence" value="ECO:0007669"/>
    <property type="project" value="TreeGrafter"/>
</dbReference>
<dbReference type="InterPro" id="IPR020845">
    <property type="entry name" value="AMP-binding_CS"/>
</dbReference>
<keyword evidence="8" id="KW-0551">Lipid droplet</keyword>
<comment type="catalytic activity">
    <reaction evidence="16">
        <text>a very long-chain fatty acid + ATP + CoA = a very long-chain fatty acyl-CoA + AMP + diphosphate</text>
        <dbReference type="Rhea" id="RHEA:54536"/>
        <dbReference type="ChEBI" id="CHEBI:30616"/>
        <dbReference type="ChEBI" id="CHEBI:33019"/>
        <dbReference type="ChEBI" id="CHEBI:57287"/>
        <dbReference type="ChEBI" id="CHEBI:58950"/>
        <dbReference type="ChEBI" id="CHEBI:138261"/>
        <dbReference type="ChEBI" id="CHEBI:456215"/>
    </reaction>
</comment>
<keyword evidence="15" id="KW-0576">Peroxisome</keyword>
<reference evidence="22" key="1">
    <citation type="journal article" date="2020" name="Stud. Mycol.">
        <title>101 Dothideomycetes genomes: a test case for predicting lifestyles and emergence of pathogens.</title>
        <authorList>
            <person name="Haridas S."/>
            <person name="Albert R."/>
            <person name="Binder M."/>
            <person name="Bloem J."/>
            <person name="Labutti K."/>
            <person name="Salamov A."/>
            <person name="Andreopoulos B."/>
            <person name="Baker S."/>
            <person name="Barry K."/>
            <person name="Bills G."/>
            <person name="Bluhm B."/>
            <person name="Cannon C."/>
            <person name="Castanera R."/>
            <person name="Culley D."/>
            <person name="Daum C."/>
            <person name="Ezra D."/>
            <person name="Gonzalez J."/>
            <person name="Henrissat B."/>
            <person name="Kuo A."/>
            <person name="Liang C."/>
            <person name="Lipzen A."/>
            <person name="Lutzoni F."/>
            <person name="Magnuson J."/>
            <person name="Mondo S."/>
            <person name="Nolan M."/>
            <person name="Ohm R."/>
            <person name="Pangilinan J."/>
            <person name="Park H.-J."/>
            <person name="Ramirez L."/>
            <person name="Alfaro M."/>
            <person name="Sun H."/>
            <person name="Tritt A."/>
            <person name="Yoshinaga Y."/>
            <person name="Zwiers L.-H."/>
            <person name="Turgeon B."/>
            <person name="Goodwin S."/>
            <person name="Spatafora J."/>
            <person name="Crous P."/>
            <person name="Grigoriev I."/>
        </authorList>
    </citation>
    <scope>NUCLEOTIDE SEQUENCE</scope>
    <source>
        <strain evidence="22">CBS 119687</strain>
    </source>
</reference>
<evidence type="ECO:0000256" key="2">
    <source>
        <dbReference type="ARBA" id="ARBA00004585"/>
    </source>
</evidence>
<evidence type="ECO:0000256" key="3">
    <source>
        <dbReference type="ARBA" id="ARBA00004651"/>
    </source>
</evidence>
<dbReference type="Pfam" id="PF13193">
    <property type="entry name" value="AMP-binding_C"/>
    <property type="match status" value="1"/>
</dbReference>
<dbReference type="Gene3D" id="3.40.50.12780">
    <property type="entry name" value="N-terminal domain of ligase-like"/>
    <property type="match status" value="1"/>
</dbReference>
<evidence type="ECO:0000256" key="5">
    <source>
        <dbReference type="ARBA" id="ARBA00022448"/>
    </source>
</evidence>
<dbReference type="Proteomes" id="UP000799771">
    <property type="component" value="Unassembled WGS sequence"/>
</dbReference>
<dbReference type="InterPro" id="IPR025110">
    <property type="entry name" value="AMP-bd_C"/>
</dbReference>
<feature type="domain" description="AMP-dependent synthetase/ligase" evidence="20">
    <location>
        <begin position="59"/>
        <end position="411"/>
    </location>
</feature>
<evidence type="ECO:0000256" key="4">
    <source>
        <dbReference type="ARBA" id="ARBA00006432"/>
    </source>
</evidence>
<evidence type="ECO:0000256" key="18">
    <source>
        <dbReference type="ARBA" id="ARBA00068795"/>
    </source>
</evidence>
<dbReference type="OrthoDB" id="196650at2759"/>
<comment type="subcellular location">
    <subcellularLocation>
        <location evidence="3">Cell membrane</location>
        <topology evidence="3">Multi-pass membrane protein</topology>
    </subcellularLocation>
    <subcellularLocation>
        <location evidence="1">Lipid droplet</location>
    </subcellularLocation>
    <subcellularLocation>
        <location evidence="2">Peroxisome membrane</location>
        <topology evidence="2">Multi-pass membrane protein</topology>
    </subcellularLocation>
</comment>
<evidence type="ECO:0000256" key="19">
    <source>
        <dbReference type="ARBA" id="ARBA00078285"/>
    </source>
</evidence>
<dbReference type="FunFam" id="3.30.300.30:FF:000002">
    <property type="entry name" value="Long-chain fatty acid transport protein 1"/>
    <property type="match status" value="1"/>
</dbReference>
<name>A0A6A6AIH6_9PLEO</name>
<dbReference type="GeneID" id="54411833"/>
<dbReference type="InterPro" id="IPR000873">
    <property type="entry name" value="AMP-dep_synth/lig_dom"/>
</dbReference>
<dbReference type="GO" id="GO:0004467">
    <property type="term" value="F:long-chain fatty acid-CoA ligase activity"/>
    <property type="evidence" value="ECO:0007669"/>
    <property type="project" value="TreeGrafter"/>
</dbReference>
<dbReference type="FunFam" id="3.40.50.12780:FF:000019">
    <property type="entry name" value="Long-chain fatty acid transporter"/>
    <property type="match status" value="1"/>
</dbReference>
<keyword evidence="6" id="KW-1003">Cell membrane</keyword>
<keyword evidence="5" id="KW-0813">Transport</keyword>
<keyword evidence="23" id="KW-1185">Reference proteome</keyword>
<dbReference type="AlphaFoldDB" id="A0A6A6AIH6"/>